<accession>A0AAW9CX61</accession>
<evidence type="ECO:0000313" key="1">
    <source>
        <dbReference type="EMBL" id="MDW9253249.1"/>
    </source>
</evidence>
<name>A0AAW9CX61_BURTH</name>
<dbReference type="AlphaFoldDB" id="A0AAW9CX61"/>
<reference evidence="1" key="1">
    <citation type="submission" date="2018-08" db="EMBL/GenBank/DDBJ databases">
        <title>Identification of Burkholderia cepacia strains that express a Burkholderia pseudomallei-like capsular polysaccharide.</title>
        <authorList>
            <person name="Burtnick M.N."/>
            <person name="Vongsouvath M."/>
            <person name="Newton P."/>
            <person name="Wuthiekanun V."/>
            <person name="Limmathurotsakul D."/>
            <person name="Brett P.J."/>
            <person name="Chantratita N."/>
            <person name="Dance D.A."/>
        </authorList>
    </citation>
    <scope>NUCLEOTIDE SEQUENCE</scope>
    <source>
        <strain evidence="1">SBXCC001</strain>
    </source>
</reference>
<proteinExistence type="predicted"/>
<protein>
    <submittedName>
        <fullName evidence="1">Uncharacterized protein</fullName>
    </submittedName>
</protein>
<evidence type="ECO:0000313" key="2">
    <source>
        <dbReference type="Proteomes" id="UP001272137"/>
    </source>
</evidence>
<dbReference type="Proteomes" id="UP001272137">
    <property type="component" value="Unassembled WGS sequence"/>
</dbReference>
<comment type="caution">
    <text evidence="1">The sequence shown here is derived from an EMBL/GenBank/DDBJ whole genome shotgun (WGS) entry which is preliminary data.</text>
</comment>
<sequence length="46" mass="5330">MASGFHHLKSRTLQSCHNRSAMMSCFNFKFRSIQCEGCKQRTYTLG</sequence>
<gene>
    <name evidence="1" type="ORF">C7S16_4299</name>
</gene>
<dbReference type="EMBL" id="QXCT01000001">
    <property type="protein sequence ID" value="MDW9253249.1"/>
    <property type="molecule type" value="Genomic_DNA"/>
</dbReference>
<organism evidence="1 2">
    <name type="scientific">Burkholderia thailandensis</name>
    <dbReference type="NCBI Taxonomy" id="57975"/>
    <lineage>
        <taxon>Bacteria</taxon>
        <taxon>Pseudomonadati</taxon>
        <taxon>Pseudomonadota</taxon>
        <taxon>Betaproteobacteria</taxon>
        <taxon>Burkholderiales</taxon>
        <taxon>Burkholderiaceae</taxon>
        <taxon>Burkholderia</taxon>
        <taxon>pseudomallei group</taxon>
    </lineage>
</organism>